<dbReference type="Pfam" id="PF02567">
    <property type="entry name" value="PhzC-PhzF"/>
    <property type="match status" value="1"/>
</dbReference>
<reference evidence="4 5" key="1">
    <citation type="submission" date="2018-03" db="EMBL/GenBank/DDBJ databases">
        <title>Genome sequence of Clostridium liquoris DSM 100320.</title>
        <authorList>
            <person name="Poehlein A."/>
            <person name="Daniel R."/>
        </authorList>
    </citation>
    <scope>NUCLEOTIDE SEQUENCE [LARGE SCALE GENOMIC DNA]</scope>
    <source>
        <strain evidence="4 5">DSM 100320</strain>
    </source>
</reference>
<evidence type="ECO:0000256" key="1">
    <source>
        <dbReference type="ARBA" id="ARBA00008270"/>
    </source>
</evidence>
<evidence type="ECO:0000256" key="3">
    <source>
        <dbReference type="PIRSR" id="PIRSR016184-1"/>
    </source>
</evidence>
<dbReference type="Proteomes" id="UP000239706">
    <property type="component" value="Unassembled WGS sequence"/>
</dbReference>
<name>A0A2T0B2L7_9CLOT</name>
<accession>A0A2T0B2L7</accession>
<comment type="caution">
    <text evidence="4">The sequence shown here is derived from an EMBL/GenBank/DDBJ whole genome shotgun (WGS) entry which is preliminary data.</text>
</comment>
<dbReference type="PANTHER" id="PTHR13774:SF39">
    <property type="entry name" value="BIOSYNTHESIS PROTEIN, PUTATIVE-RELATED"/>
    <property type="match status" value="1"/>
</dbReference>
<dbReference type="GO" id="GO:0005737">
    <property type="term" value="C:cytoplasm"/>
    <property type="evidence" value="ECO:0007669"/>
    <property type="project" value="TreeGrafter"/>
</dbReference>
<evidence type="ECO:0000313" key="5">
    <source>
        <dbReference type="Proteomes" id="UP000239706"/>
    </source>
</evidence>
<organism evidence="4 5">
    <name type="scientific">Clostridium liquoris</name>
    <dbReference type="NCBI Taxonomy" id="1289519"/>
    <lineage>
        <taxon>Bacteria</taxon>
        <taxon>Bacillati</taxon>
        <taxon>Bacillota</taxon>
        <taxon>Clostridia</taxon>
        <taxon>Eubacteriales</taxon>
        <taxon>Clostridiaceae</taxon>
        <taxon>Clostridium</taxon>
    </lineage>
</organism>
<dbReference type="InterPro" id="IPR003719">
    <property type="entry name" value="Phenazine_PhzF-like"/>
</dbReference>
<proteinExistence type="inferred from homology"/>
<keyword evidence="2 4" id="KW-0413">Isomerase</keyword>
<dbReference type="SUPFAM" id="SSF54506">
    <property type="entry name" value="Diaminopimelate epimerase-like"/>
    <property type="match status" value="1"/>
</dbReference>
<dbReference type="PANTHER" id="PTHR13774">
    <property type="entry name" value="PHENAZINE BIOSYNTHESIS PROTEIN"/>
    <property type="match status" value="1"/>
</dbReference>
<dbReference type="Gene3D" id="3.10.310.10">
    <property type="entry name" value="Diaminopimelate Epimerase, Chain A, domain 1"/>
    <property type="match status" value="2"/>
</dbReference>
<protein>
    <submittedName>
        <fullName evidence="4">Putative isomerase YddE</fullName>
        <ecNumber evidence="4">5.1.-.-</ecNumber>
    </submittedName>
</protein>
<gene>
    <name evidence="4" type="primary">yddE</name>
    <name evidence="4" type="ORF">CLLI_19020</name>
</gene>
<evidence type="ECO:0000256" key="2">
    <source>
        <dbReference type="ARBA" id="ARBA00023235"/>
    </source>
</evidence>
<dbReference type="EC" id="5.1.-.-" evidence="4"/>
<dbReference type="OrthoDB" id="9788221at2"/>
<dbReference type="NCBIfam" id="TIGR00654">
    <property type="entry name" value="PhzF_family"/>
    <property type="match status" value="1"/>
</dbReference>
<dbReference type="AlphaFoldDB" id="A0A2T0B2L7"/>
<comment type="similarity">
    <text evidence="1">Belongs to the PhzF family.</text>
</comment>
<evidence type="ECO:0000313" key="4">
    <source>
        <dbReference type="EMBL" id="PRR78138.1"/>
    </source>
</evidence>
<sequence length="279" mass="31698">MVKVFLFKAFTDSKDQGNPAGIVLNEGLKEDEMLKIAKMLGYSETTFIRKMDNLNYELRYFTPEVETNLCGHGTISAFKYMKIKENINGKVFMHTKAGKLNVIINEDKIFMQGAKAEIKDINIKENIILEALGISQEQRDYSLPIKIASIGTPKIMIPLKNREILFNLKPSFEKLKEISKRTNSKGFYPFTFDTIDKRNLIHARQFNPLFGVNEDPITGVAAGALGEYLKSYWNKDLEEFSVEQGWIMNKKGIIYILNKNGSIYLGGNAIIFGEVEIDA</sequence>
<dbReference type="GO" id="GO:0016853">
    <property type="term" value="F:isomerase activity"/>
    <property type="evidence" value="ECO:0007669"/>
    <property type="project" value="UniProtKB-KW"/>
</dbReference>
<dbReference type="EMBL" id="PVXO01000051">
    <property type="protein sequence ID" value="PRR78138.1"/>
    <property type="molecule type" value="Genomic_DNA"/>
</dbReference>
<dbReference type="RefSeq" id="WP_106063982.1">
    <property type="nucleotide sequence ID" value="NZ_PVXO01000051.1"/>
</dbReference>
<dbReference type="PIRSF" id="PIRSF016184">
    <property type="entry name" value="PhzC_PhzF"/>
    <property type="match status" value="1"/>
</dbReference>
<keyword evidence="5" id="KW-1185">Reference proteome</keyword>
<feature type="active site" evidence="3">
    <location>
        <position position="44"/>
    </location>
</feature>